<sequence length="73" mass="7588">MGRGVAGHPVLQSLLPPGFVLISDPVVLPALRGFSFGPVEGIVWGLHHRSAVPGAPPPGLSSLQYTRKGTSIH</sequence>
<comment type="caution">
    <text evidence="1">The sequence shown here is derived from an EMBL/GenBank/DDBJ whole genome shotgun (WGS) entry which is preliminary data.</text>
</comment>
<reference evidence="1" key="1">
    <citation type="thesis" date="2020" institute="ProQuest LLC" country="789 East Eisenhower Parkway, Ann Arbor, MI, USA">
        <title>Comparative Genomics and Chromosome Evolution.</title>
        <authorList>
            <person name="Mudd A.B."/>
        </authorList>
    </citation>
    <scope>NUCLEOTIDE SEQUENCE</scope>
    <source>
        <strain evidence="1">HN-11 Male</strain>
        <tissue evidence="1">Kidney and liver</tissue>
    </source>
</reference>
<evidence type="ECO:0000313" key="1">
    <source>
        <dbReference type="EMBL" id="KAG9463079.1"/>
    </source>
</evidence>
<protein>
    <submittedName>
        <fullName evidence="1">Uncharacterized protein</fullName>
    </submittedName>
</protein>
<evidence type="ECO:0000313" key="2">
    <source>
        <dbReference type="Proteomes" id="UP000770717"/>
    </source>
</evidence>
<dbReference type="Proteomes" id="UP000770717">
    <property type="component" value="Unassembled WGS sequence"/>
</dbReference>
<accession>A0A8J6B4N0</accession>
<dbReference type="AlphaFoldDB" id="A0A8J6B4N0"/>
<name>A0A8J6B4N0_ELECQ</name>
<gene>
    <name evidence="1" type="ORF">GDO78_022488</name>
</gene>
<keyword evidence="2" id="KW-1185">Reference proteome</keyword>
<organism evidence="1 2">
    <name type="scientific">Eleutherodactylus coqui</name>
    <name type="common">Puerto Rican coqui</name>
    <dbReference type="NCBI Taxonomy" id="57060"/>
    <lineage>
        <taxon>Eukaryota</taxon>
        <taxon>Metazoa</taxon>
        <taxon>Chordata</taxon>
        <taxon>Craniata</taxon>
        <taxon>Vertebrata</taxon>
        <taxon>Euteleostomi</taxon>
        <taxon>Amphibia</taxon>
        <taxon>Batrachia</taxon>
        <taxon>Anura</taxon>
        <taxon>Neobatrachia</taxon>
        <taxon>Hyloidea</taxon>
        <taxon>Eleutherodactylidae</taxon>
        <taxon>Eleutherodactylinae</taxon>
        <taxon>Eleutherodactylus</taxon>
        <taxon>Eleutherodactylus</taxon>
    </lineage>
</organism>
<dbReference type="EMBL" id="WNTK01008177">
    <property type="protein sequence ID" value="KAG9463079.1"/>
    <property type="molecule type" value="Genomic_DNA"/>
</dbReference>
<proteinExistence type="predicted"/>